<evidence type="ECO:0000256" key="3">
    <source>
        <dbReference type="ARBA" id="ARBA00022777"/>
    </source>
</evidence>
<evidence type="ECO:0000259" key="5">
    <source>
        <dbReference type="Pfam" id="PF00370"/>
    </source>
</evidence>
<sequence>MSRYALGIDIGTTSVKALLISQEGRIIYETNAPHDLYSEKIGWAEENAEQWWANTVSVIRQILDKVPGAASHIEAVGVSGMVPAIVMLDDQGLPLRRSIQQNDARSTNEIEMLKNKLDQQRLYELTGGFTNQQHVLPRLLWVKANEPEVWSKTATVLGSYDYITYLLTGQTSIEVNWAVESGMYDIRRGGWLTDQLDACDIPHSMFPQVHASSEIVGTITSLAAQATSLPGGIPVIAGSADHVASTLAAGIVEEGDLLIKFGGAGDILYCTNQIVTTPELFFDYHVVPDRYLLNGCMAASGSLVKWYIKDILRESSEGIFAELDAAALQVKPGSDGLIILPYFLGEKTPIFDPEARGVMFGLTLTHGRGHIFRAILEAVIYGFRHHIEVLESLGYRPNKIYATNGGAKSKFWCQIAADVLKSDIRSFPSHPGSALGVAFVAGKSTGMFTDWNKIHSFLDEYRDFSPIPSHSDVYDKSYRIYRDLYKQLQPSFAAVQKLY</sequence>
<evidence type="ECO:0000256" key="4">
    <source>
        <dbReference type="RuleBase" id="RU003733"/>
    </source>
</evidence>
<dbReference type="InterPro" id="IPR000577">
    <property type="entry name" value="Carb_kinase_FGGY"/>
</dbReference>
<keyword evidence="3 4" id="KW-0418">Kinase</keyword>
<keyword evidence="2 4" id="KW-0808">Transferase</keyword>
<evidence type="ECO:0000256" key="2">
    <source>
        <dbReference type="ARBA" id="ARBA00022679"/>
    </source>
</evidence>
<dbReference type="Gene3D" id="3.30.420.40">
    <property type="match status" value="2"/>
</dbReference>
<evidence type="ECO:0008006" key="9">
    <source>
        <dbReference type="Google" id="ProtNLM"/>
    </source>
</evidence>
<dbReference type="InterPro" id="IPR018485">
    <property type="entry name" value="FGGY_C"/>
</dbReference>
<feature type="domain" description="Carbohydrate kinase FGGY N-terminal" evidence="5">
    <location>
        <begin position="4"/>
        <end position="247"/>
    </location>
</feature>
<keyword evidence="8" id="KW-1185">Reference proteome</keyword>
<comment type="similarity">
    <text evidence="1 4">Belongs to the FGGY kinase family.</text>
</comment>
<reference evidence="7 8" key="1">
    <citation type="submission" date="2014-12" db="EMBL/GenBank/DDBJ databases">
        <title>Draft genome sequence of Cohnella kolymensis strain B-2846.</title>
        <authorList>
            <person name="Karlyshev A.V."/>
            <person name="Kudryashova E.B."/>
        </authorList>
    </citation>
    <scope>NUCLEOTIDE SEQUENCE [LARGE SCALE GENOMIC DNA]</scope>
    <source>
        <strain evidence="7 8">VKM B-2846</strain>
    </source>
</reference>
<evidence type="ECO:0000313" key="7">
    <source>
        <dbReference type="EMBL" id="KIL35785.1"/>
    </source>
</evidence>
<organism evidence="7 8">
    <name type="scientific">Cohnella kolymensis</name>
    <dbReference type="NCBI Taxonomy" id="1590652"/>
    <lineage>
        <taxon>Bacteria</taxon>
        <taxon>Bacillati</taxon>
        <taxon>Bacillota</taxon>
        <taxon>Bacilli</taxon>
        <taxon>Bacillales</taxon>
        <taxon>Paenibacillaceae</taxon>
        <taxon>Cohnella</taxon>
    </lineage>
</organism>
<dbReference type="RefSeq" id="WP_041062354.1">
    <property type="nucleotide sequence ID" value="NZ_JXAL01000016.1"/>
</dbReference>
<evidence type="ECO:0000256" key="1">
    <source>
        <dbReference type="ARBA" id="ARBA00009156"/>
    </source>
</evidence>
<dbReference type="Proteomes" id="UP000054526">
    <property type="component" value="Unassembled WGS sequence"/>
</dbReference>
<dbReference type="PROSITE" id="PS00445">
    <property type="entry name" value="FGGY_KINASES_2"/>
    <property type="match status" value="1"/>
</dbReference>
<dbReference type="InterPro" id="IPR043129">
    <property type="entry name" value="ATPase_NBD"/>
</dbReference>
<dbReference type="PIRSF" id="PIRSF000538">
    <property type="entry name" value="GlpK"/>
    <property type="match status" value="1"/>
</dbReference>
<name>A0ABR5A5E3_9BACL</name>
<dbReference type="Pfam" id="PF02782">
    <property type="entry name" value="FGGY_C"/>
    <property type="match status" value="1"/>
</dbReference>
<comment type="caution">
    <text evidence="7">The sequence shown here is derived from an EMBL/GenBank/DDBJ whole genome shotgun (WGS) entry which is preliminary data.</text>
</comment>
<dbReference type="InterPro" id="IPR050406">
    <property type="entry name" value="FGGY_Carb_Kinase"/>
</dbReference>
<feature type="domain" description="Carbohydrate kinase FGGY C-terminal" evidence="6">
    <location>
        <begin position="286"/>
        <end position="442"/>
    </location>
</feature>
<dbReference type="PANTHER" id="PTHR43095:SF5">
    <property type="entry name" value="XYLULOSE KINASE"/>
    <property type="match status" value="1"/>
</dbReference>
<protein>
    <recommendedName>
        <fullName evidence="9">Carbohydrate kinase</fullName>
    </recommendedName>
</protein>
<dbReference type="PANTHER" id="PTHR43095">
    <property type="entry name" value="SUGAR KINASE"/>
    <property type="match status" value="1"/>
</dbReference>
<evidence type="ECO:0000313" key="8">
    <source>
        <dbReference type="Proteomes" id="UP000054526"/>
    </source>
</evidence>
<evidence type="ECO:0000259" key="6">
    <source>
        <dbReference type="Pfam" id="PF02782"/>
    </source>
</evidence>
<dbReference type="CDD" id="cd07804">
    <property type="entry name" value="ASKHA_NBD_FGGY_RrXK-like"/>
    <property type="match status" value="1"/>
</dbReference>
<gene>
    <name evidence="7" type="ORF">SD71_10235</name>
</gene>
<dbReference type="EMBL" id="JXAL01000016">
    <property type="protein sequence ID" value="KIL35785.1"/>
    <property type="molecule type" value="Genomic_DNA"/>
</dbReference>
<dbReference type="InterPro" id="IPR018483">
    <property type="entry name" value="Carb_kinase_FGGY_CS"/>
</dbReference>
<proteinExistence type="inferred from homology"/>
<accession>A0ABR5A5E3</accession>
<dbReference type="SUPFAM" id="SSF53067">
    <property type="entry name" value="Actin-like ATPase domain"/>
    <property type="match status" value="2"/>
</dbReference>
<dbReference type="InterPro" id="IPR018484">
    <property type="entry name" value="FGGY_N"/>
</dbReference>
<dbReference type="Pfam" id="PF00370">
    <property type="entry name" value="FGGY_N"/>
    <property type="match status" value="1"/>
</dbReference>